<evidence type="ECO:0000256" key="1">
    <source>
        <dbReference type="SAM" id="MobiDB-lite"/>
    </source>
</evidence>
<protein>
    <recommendedName>
        <fullName evidence="4">R3H-associated N-terminal domain-containing protein</fullName>
    </recommendedName>
</protein>
<feature type="compositionally biased region" description="Acidic residues" evidence="1">
    <location>
        <begin position="291"/>
        <end position="306"/>
    </location>
</feature>
<dbReference type="OrthoDB" id="10256743at2759"/>
<proteinExistence type="predicted"/>
<feature type="compositionally biased region" description="Basic and acidic residues" evidence="1">
    <location>
        <begin position="265"/>
        <end position="274"/>
    </location>
</feature>
<organism evidence="2 3">
    <name type="scientific">Exidia glandulosa HHB12029</name>
    <dbReference type="NCBI Taxonomy" id="1314781"/>
    <lineage>
        <taxon>Eukaryota</taxon>
        <taxon>Fungi</taxon>
        <taxon>Dikarya</taxon>
        <taxon>Basidiomycota</taxon>
        <taxon>Agaricomycotina</taxon>
        <taxon>Agaricomycetes</taxon>
        <taxon>Auriculariales</taxon>
        <taxon>Exidiaceae</taxon>
        <taxon>Exidia</taxon>
    </lineage>
</organism>
<dbReference type="Proteomes" id="UP000077266">
    <property type="component" value="Unassembled WGS sequence"/>
</dbReference>
<dbReference type="AlphaFoldDB" id="A0A165L1P0"/>
<keyword evidence="3" id="KW-1185">Reference proteome</keyword>
<dbReference type="STRING" id="1314781.A0A165L1P0"/>
<evidence type="ECO:0008006" key="4">
    <source>
        <dbReference type="Google" id="ProtNLM"/>
    </source>
</evidence>
<evidence type="ECO:0000313" key="3">
    <source>
        <dbReference type="Proteomes" id="UP000077266"/>
    </source>
</evidence>
<accession>A0A165L1P0</accession>
<reference evidence="2 3" key="1">
    <citation type="journal article" date="2016" name="Mol. Biol. Evol.">
        <title>Comparative Genomics of Early-Diverging Mushroom-Forming Fungi Provides Insights into the Origins of Lignocellulose Decay Capabilities.</title>
        <authorList>
            <person name="Nagy L.G."/>
            <person name="Riley R."/>
            <person name="Tritt A."/>
            <person name="Adam C."/>
            <person name="Daum C."/>
            <person name="Floudas D."/>
            <person name="Sun H."/>
            <person name="Yadav J.S."/>
            <person name="Pangilinan J."/>
            <person name="Larsson K.H."/>
            <person name="Matsuura K."/>
            <person name="Barry K."/>
            <person name="Labutti K."/>
            <person name="Kuo R."/>
            <person name="Ohm R.A."/>
            <person name="Bhattacharya S.S."/>
            <person name="Shirouzu T."/>
            <person name="Yoshinaga Y."/>
            <person name="Martin F.M."/>
            <person name="Grigoriev I.V."/>
            <person name="Hibbett D.S."/>
        </authorList>
    </citation>
    <scope>NUCLEOTIDE SEQUENCE [LARGE SCALE GENOMIC DNA]</scope>
    <source>
        <strain evidence="2 3">HHB12029</strain>
    </source>
</reference>
<sequence length="320" mass="34603">MAAAVLDNVSLPTLVVPGVRTEIATYAPRNRDGRRKQRRREDARFAGNPHVVAPSKADYELFLPRTKATFPAPLPAGLARTTAAPSYARPTYDPASARAGHFRMSMRGVRRALRGSGPRMQALVAAVEDALLGWRDAIGAFGLQSAPYTCPAEVEGMLYEIRRTPGELVWAIPDPWTRYVVHCVARFHGVVSVSTDDSGAPGGRATRLLKPHITRMEARHEVGMHTPATTDHETSSAAAFETELSDIDSESDLGAMSDVEPASTRADETDETPRPRRVISGSRAPLTIVEDLAEGDDEGDDDDSDGFELLSASSASLQRD</sequence>
<dbReference type="EMBL" id="KV425933">
    <property type="protein sequence ID" value="KZV97214.1"/>
    <property type="molecule type" value="Genomic_DNA"/>
</dbReference>
<dbReference type="InParanoid" id="A0A165L1P0"/>
<feature type="region of interest" description="Disordered" evidence="1">
    <location>
        <begin position="246"/>
        <end position="320"/>
    </location>
</feature>
<evidence type="ECO:0000313" key="2">
    <source>
        <dbReference type="EMBL" id="KZV97214.1"/>
    </source>
</evidence>
<gene>
    <name evidence="2" type="ORF">EXIGLDRAFT_704027</name>
</gene>
<name>A0A165L1P0_EXIGL</name>
<feature type="compositionally biased region" description="Polar residues" evidence="1">
    <location>
        <begin position="311"/>
        <end position="320"/>
    </location>
</feature>